<evidence type="ECO:0000256" key="2">
    <source>
        <dbReference type="SAM" id="Phobius"/>
    </source>
</evidence>
<feature type="region of interest" description="Disordered" evidence="1">
    <location>
        <begin position="334"/>
        <end position="485"/>
    </location>
</feature>
<dbReference type="RefSeq" id="YP_009120748.1">
    <property type="nucleotide sequence ID" value="NC_026440.1"/>
</dbReference>
<name>A0A0B5IZW8_9VIRU</name>
<feature type="region of interest" description="Disordered" evidence="1">
    <location>
        <begin position="195"/>
        <end position="219"/>
    </location>
</feature>
<feature type="transmembrane region" description="Helical" evidence="2">
    <location>
        <begin position="102"/>
        <end position="127"/>
    </location>
</feature>
<dbReference type="GeneID" id="23463430"/>
<sequence>MEPAFGALAYAVEVHGTTTDRALVSVERVPKQATVALLRESTAAAHAKRLSTRPILHFALSPATSASRDLVNSHASVLAASDKVPFSSSRVPFFRLCRRPSFVFFVCACACILVSALLCLCAAASHFSQPCFFSCCRRVSVCARVSPGPQATEALACYDPARPLTAVVRGSTGRAVDPRRRRPSAPAVVYRTQDDAADRTDASTVRGTGSGRGGADPNLPREAKIRMVQRSRDGHWLSAIDIVRAMTAHVCDGNERAVTDRVMNKVCRRVGRLDCILLPRKYKIGTNVTRHIKTAVVRVSRLDQFIDTVAVVVHPTDPGAATLLAELYKAHIGDAAPSGPESPVARRPAEEDPSSEKLSVVCGPTLGDQTIAAGAGNIGRDYDNDDDPDDAGQGAPSCKRPRSCIAATPSSADDDEADSEGDHNADRDRRPTQRRRTRRRAPSASRWAAERTWTDLPLLWRPNADSVDNSGGERHAASAVTMACG</sequence>
<dbReference type="EMBL" id="KP136319">
    <property type="protein sequence ID" value="AJF98513.1"/>
    <property type="molecule type" value="Genomic_DNA"/>
</dbReference>
<dbReference type="KEGG" id="vg:23463430"/>
<dbReference type="Proteomes" id="UP000202511">
    <property type="component" value="Segment"/>
</dbReference>
<organism evidence="3 4">
    <name type="scientific">Pandoravirus inopinatum</name>
    <dbReference type="NCBI Taxonomy" id="1605721"/>
    <lineage>
        <taxon>Viruses</taxon>
        <taxon>Pandoravirus</taxon>
    </lineage>
</organism>
<accession>A0A0B5IZW8</accession>
<keyword evidence="2" id="KW-0812">Transmembrane</keyword>
<feature type="compositionally biased region" description="Basic residues" evidence="1">
    <location>
        <begin position="432"/>
        <end position="441"/>
    </location>
</feature>
<protein>
    <submittedName>
        <fullName evidence="3">Uncharacterized protein</fullName>
    </submittedName>
</protein>
<evidence type="ECO:0000256" key="1">
    <source>
        <dbReference type="SAM" id="MobiDB-lite"/>
    </source>
</evidence>
<keyword evidence="2" id="KW-0472">Membrane</keyword>
<keyword evidence="2" id="KW-1133">Transmembrane helix</keyword>
<proteinExistence type="predicted"/>
<evidence type="ECO:0000313" key="4">
    <source>
        <dbReference type="Proteomes" id="UP000202511"/>
    </source>
</evidence>
<reference evidence="3 4" key="1">
    <citation type="journal article" date="2015" name="Parasitol. Res.">
        <title>Viruses in close associations with free-living amoebae.</title>
        <authorList>
            <person name="Scheid P."/>
        </authorList>
    </citation>
    <scope>NUCLEOTIDE SEQUENCE [LARGE SCALE GENOMIC DNA]</scope>
    <source>
        <strain evidence="3">KlaHel</strain>
    </source>
</reference>
<feature type="compositionally biased region" description="Basic and acidic residues" evidence="1">
    <location>
        <begin position="420"/>
        <end position="431"/>
    </location>
</feature>
<evidence type="ECO:0000313" key="3">
    <source>
        <dbReference type="EMBL" id="AJF98513.1"/>
    </source>
</evidence>